<evidence type="ECO:0000256" key="7">
    <source>
        <dbReference type="ARBA" id="ARBA00022679"/>
    </source>
</evidence>
<evidence type="ECO:0000256" key="13">
    <source>
        <dbReference type="ARBA" id="ARBA00023136"/>
    </source>
</evidence>
<evidence type="ECO:0000313" key="20">
    <source>
        <dbReference type="EMBL" id="MBB4611046.1"/>
    </source>
</evidence>
<evidence type="ECO:0000256" key="10">
    <source>
        <dbReference type="ARBA" id="ARBA00022777"/>
    </source>
</evidence>
<dbReference type="Proteomes" id="UP000704529">
    <property type="component" value="Unassembled WGS sequence"/>
</dbReference>
<protein>
    <recommendedName>
        <fullName evidence="4">non-specific protein-tyrosine kinase</fullName>
        <ecNumber evidence="4">2.7.10.2</ecNumber>
    </recommendedName>
</protein>
<evidence type="ECO:0000256" key="1">
    <source>
        <dbReference type="ARBA" id="ARBA00004429"/>
    </source>
</evidence>
<keyword evidence="6" id="KW-0997">Cell inner membrane</keyword>
<comment type="caution">
    <text evidence="21">The sequence shown here is derived from an EMBL/GenBank/DDBJ whole genome shotgun (WGS) entry which is preliminary data.</text>
</comment>
<dbReference type="GO" id="GO:0005886">
    <property type="term" value="C:plasma membrane"/>
    <property type="evidence" value="ECO:0007669"/>
    <property type="project" value="UniProtKB-SubCell"/>
</dbReference>
<comment type="similarity">
    <text evidence="2">Belongs to the CpsD/CapB family.</text>
</comment>
<organism evidence="21 23">
    <name type="scientific">Sphingomonas yabuuchiae</name>
    <dbReference type="NCBI Taxonomy" id="172044"/>
    <lineage>
        <taxon>Bacteria</taxon>
        <taxon>Pseudomonadati</taxon>
        <taxon>Pseudomonadota</taxon>
        <taxon>Alphaproteobacteria</taxon>
        <taxon>Sphingomonadales</taxon>
        <taxon>Sphingomonadaceae</taxon>
        <taxon>Sphingomonas</taxon>
    </lineage>
</organism>
<dbReference type="InterPro" id="IPR003856">
    <property type="entry name" value="LPS_length_determ_N"/>
</dbReference>
<keyword evidence="16" id="KW-0175">Coiled coil</keyword>
<keyword evidence="14" id="KW-0829">Tyrosine-protein kinase</keyword>
<evidence type="ECO:0000313" key="22">
    <source>
        <dbReference type="Proteomes" id="UP000584663"/>
    </source>
</evidence>
<dbReference type="InterPro" id="IPR025669">
    <property type="entry name" value="AAA_dom"/>
</dbReference>
<evidence type="ECO:0000259" key="18">
    <source>
        <dbReference type="Pfam" id="PF02706"/>
    </source>
</evidence>
<evidence type="ECO:0000256" key="3">
    <source>
        <dbReference type="ARBA" id="ARBA00008883"/>
    </source>
</evidence>
<keyword evidence="12 17" id="KW-1133">Transmembrane helix</keyword>
<feature type="coiled-coil region" evidence="16">
    <location>
        <begin position="188"/>
        <end position="320"/>
    </location>
</feature>
<evidence type="ECO:0000256" key="8">
    <source>
        <dbReference type="ARBA" id="ARBA00022692"/>
    </source>
</evidence>
<comment type="catalytic activity">
    <reaction evidence="15">
        <text>L-tyrosyl-[protein] + ATP = O-phospho-L-tyrosyl-[protein] + ADP + H(+)</text>
        <dbReference type="Rhea" id="RHEA:10596"/>
        <dbReference type="Rhea" id="RHEA-COMP:10136"/>
        <dbReference type="Rhea" id="RHEA-COMP:20101"/>
        <dbReference type="ChEBI" id="CHEBI:15378"/>
        <dbReference type="ChEBI" id="CHEBI:30616"/>
        <dbReference type="ChEBI" id="CHEBI:46858"/>
        <dbReference type="ChEBI" id="CHEBI:61978"/>
        <dbReference type="ChEBI" id="CHEBI:456216"/>
        <dbReference type="EC" id="2.7.10.2"/>
    </reaction>
</comment>
<keyword evidence="8 17" id="KW-0812">Transmembrane</keyword>
<evidence type="ECO:0000313" key="21">
    <source>
        <dbReference type="EMBL" id="MBN3558268.1"/>
    </source>
</evidence>
<feature type="domain" description="Polysaccharide chain length determinant N-terminal" evidence="18">
    <location>
        <begin position="15"/>
        <end position="106"/>
    </location>
</feature>
<keyword evidence="9" id="KW-0547">Nucleotide-binding</keyword>
<dbReference type="SUPFAM" id="SSF52540">
    <property type="entry name" value="P-loop containing nucleoside triphosphate hydrolases"/>
    <property type="match status" value="1"/>
</dbReference>
<keyword evidence="5" id="KW-1003">Cell membrane</keyword>
<comment type="similarity">
    <text evidence="3">Belongs to the etk/wzc family.</text>
</comment>
<dbReference type="EMBL" id="JACHNX010000018">
    <property type="protein sequence ID" value="MBB4611046.1"/>
    <property type="molecule type" value="Genomic_DNA"/>
</dbReference>
<evidence type="ECO:0000256" key="4">
    <source>
        <dbReference type="ARBA" id="ARBA00011903"/>
    </source>
</evidence>
<name>A0AA41DAT9_9SPHN</name>
<evidence type="ECO:0000256" key="15">
    <source>
        <dbReference type="ARBA" id="ARBA00051245"/>
    </source>
</evidence>
<reference evidence="21" key="2">
    <citation type="submission" date="2021-01" db="EMBL/GenBank/DDBJ databases">
        <title>Genome Sequencing of Type Strains.</title>
        <authorList>
            <person name="Lemaire J.F."/>
            <person name="Inderbitzin P."/>
            <person name="Collins S.B."/>
            <person name="Wespe N."/>
            <person name="Knight-Connoni V."/>
        </authorList>
    </citation>
    <scope>NUCLEOTIDE SEQUENCE</scope>
    <source>
        <strain evidence="21">DSM 14562</strain>
    </source>
</reference>
<dbReference type="Pfam" id="PF02706">
    <property type="entry name" value="Wzz"/>
    <property type="match status" value="1"/>
</dbReference>
<proteinExistence type="inferred from homology"/>
<dbReference type="InterPro" id="IPR005702">
    <property type="entry name" value="Wzc-like_C"/>
</dbReference>
<dbReference type="GO" id="GO:0004713">
    <property type="term" value="F:protein tyrosine kinase activity"/>
    <property type="evidence" value="ECO:0007669"/>
    <property type="project" value="TreeGrafter"/>
</dbReference>
<keyword evidence="7" id="KW-0808">Transferase</keyword>
<dbReference type="Pfam" id="PF13614">
    <property type="entry name" value="AAA_31"/>
    <property type="match status" value="1"/>
</dbReference>
<dbReference type="EC" id="2.7.10.2" evidence="4"/>
<keyword evidence="22" id="KW-1185">Reference proteome</keyword>
<dbReference type="InterPro" id="IPR027417">
    <property type="entry name" value="P-loop_NTPase"/>
</dbReference>
<keyword evidence="11" id="KW-0067">ATP-binding</keyword>
<evidence type="ECO:0000256" key="12">
    <source>
        <dbReference type="ARBA" id="ARBA00022989"/>
    </source>
</evidence>
<gene>
    <name evidence="20" type="ORF">GGQ89_003286</name>
    <name evidence="21" type="ORF">JYA60_08520</name>
</gene>
<evidence type="ECO:0000259" key="19">
    <source>
        <dbReference type="Pfam" id="PF13614"/>
    </source>
</evidence>
<dbReference type="RefSeq" id="WP_184106443.1">
    <property type="nucleotide sequence ID" value="NZ_JACHNX010000018.1"/>
</dbReference>
<dbReference type="AlphaFoldDB" id="A0AA41DAT9"/>
<sequence length="708" mass="76200">MNPLVPVDQDSAKIIDFGAVLNAVRRRLVPILITMIIVLGLTGLSYKMVTPRYSAEGQVGIQRTNEEIVNAQEDQRVQPLTTDSSSVDTEVAQILSPETLGRVVDRLGLAKNPNFVGTDPLSPADARNAAIRAIAGGLTATRDGTSYAINVNYLSTDPVMAAKIVNTTIDEYLTRQQVEKRDERNKEIALLASRINEARGQLQVAETEVARFRAATNLVDIQNQSTNAQQSIAVLNQQLADAQAQQAVAEARNTARSASSAGAGSAVVSPVLQQLRTEEATLSAQQASLSERYGDRHPQVLETNQRLQETRRQIAAETARVRQSLSAEADVARRRTSSIVSSLGAQKGQLLQGNAASVRLAELERKATTLKSLYEALLERYQQAIARQGTERSAGYVIARAVAPTAPVSPKKVVFAGGGLLAALLAAAMVAAGLELAENGFSTRRQVERALGLPVLASVPDLRTLKRDRIKSPTPATISQHLIDHPGSVYSESYRSIRTALKVGREEQAARVVAISSALPAEGKTSTSFSLARSSALAGLSTVLVDCDLRRQATSRQMEGAIQYGLADLLRGEATLDQVLVRDSASGAFLLPQRSSTAENDYDLIASSAMQQLVDQLRERFDLVILDTAPLLAIADSRAIASMADVALVAVRWRKTPAPAVRLALDHLAMAEARIGGIIMTMVDLKAQSRAGAGDELRYYKKYSSYYS</sequence>
<dbReference type="PANTHER" id="PTHR32309">
    <property type="entry name" value="TYROSINE-PROTEIN KINASE"/>
    <property type="match status" value="1"/>
</dbReference>
<evidence type="ECO:0000256" key="14">
    <source>
        <dbReference type="ARBA" id="ARBA00023137"/>
    </source>
</evidence>
<reference evidence="20 22" key="1">
    <citation type="submission" date="2020-08" db="EMBL/GenBank/DDBJ databases">
        <title>Genomic Encyclopedia of Type Strains, Phase IV (KMG-IV): sequencing the most valuable type-strain genomes for metagenomic binning, comparative biology and taxonomic classification.</title>
        <authorList>
            <person name="Goeker M."/>
        </authorList>
    </citation>
    <scope>NUCLEOTIDE SEQUENCE [LARGE SCALE GENOMIC DNA]</scope>
    <source>
        <strain evidence="20 22">DSM 14562</strain>
    </source>
</reference>
<evidence type="ECO:0000256" key="6">
    <source>
        <dbReference type="ARBA" id="ARBA00022519"/>
    </source>
</evidence>
<dbReference type="EMBL" id="JAFHKU010000126">
    <property type="protein sequence ID" value="MBN3558268.1"/>
    <property type="molecule type" value="Genomic_DNA"/>
</dbReference>
<dbReference type="InterPro" id="IPR050445">
    <property type="entry name" value="Bact_polysacc_biosynth/exp"/>
</dbReference>
<dbReference type="PANTHER" id="PTHR32309:SF13">
    <property type="entry name" value="FERRIC ENTEROBACTIN TRANSPORT PROTEIN FEPE"/>
    <property type="match status" value="1"/>
</dbReference>
<feature type="transmembrane region" description="Helical" evidence="17">
    <location>
        <begin position="28"/>
        <end position="46"/>
    </location>
</feature>
<evidence type="ECO:0000256" key="16">
    <source>
        <dbReference type="SAM" id="Coils"/>
    </source>
</evidence>
<feature type="domain" description="AAA" evidence="19">
    <location>
        <begin position="511"/>
        <end position="652"/>
    </location>
</feature>
<evidence type="ECO:0000256" key="17">
    <source>
        <dbReference type="SAM" id="Phobius"/>
    </source>
</evidence>
<evidence type="ECO:0000256" key="9">
    <source>
        <dbReference type="ARBA" id="ARBA00022741"/>
    </source>
</evidence>
<comment type="subcellular location">
    <subcellularLocation>
        <location evidence="1">Cell inner membrane</location>
        <topology evidence="1">Multi-pass membrane protein</topology>
    </subcellularLocation>
</comment>
<accession>A0AA41DAT9</accession>
<dbReference type="Proteomes" id="UP000584663">
    <property type="component" value="Unassembled WGS sequence"/>
</dbReference>
<evidence type="ECO:0000256" key="5">
    <source>
        <dbReference type="ARBA" id="ARBA00022475"/>
    </source>
</evidence>
<dbReference type="Gene3D" id="3.40.50.300">
    <property type="entry name" value="P-loop containing nucleotide triphosphate hydrolases"/>
    <property type="match status" value="1"/>
</dbReference>
<keyword evidence="10" id="KW-0418">Kinase</keyword>
<evidence type="ECO:0000256" key="11">
    <source>
        <dbReference type="ARBA" id="ARBA00022840"/>
    </source>
</evidence>
<dbReference type="CDD" id="cd05387">
    <property type="entry name" value="BY-kinase"/>
    <property type="match status" value="1"/>
</dbReference>
<evidence type="ECO:0000256" key="2">
    <source>
        <dbReference type="ARBA" id="ARBA00007316"/>
    </source>
</evidence>
<keyword evidence="13 17" id="KW-0472">Membrane</keyword>
<evidence type="ECO:0000313" key="23">
    <source>
        <dbReference type="Proteomes" id="UP000704529"/>
    </source>
</evidence>